<comment type="caution">
    <text evidence="2">The sequence shown here is derived from an EMBL/GenBank/DDBJ whole genome shotgun (WGS) entry which is preliminary data.</text>
</comment>
<sequence>MSPRDSHRTSDAAIYSSQVQKQKLLNATFTWVTVDHSGRLSHLIARSSYTTIISAMPAGVVHLCLRIDSPLLPLRQLSRQVSPRPVGRGRPALRGAREPRLPSRDQPGTLLVDDGVVALHADPCYGVVAEGGPAVAHVGLTRRHGEEAPGASLAAQVLVAPVAHRLDVGKGLLDVEAAVIAAEAVLEHLGRAGAARERQRVLLEVHGVVVDRQRALDVEAVEETASPDGACSVEQHAAQAPDAAAV</sequence>
<feature type="region of interest" description="Disordered" evidence="1">
    <location>
        <begin position="224"/>
        <end position="246"/>
    </location>
</feature>
<evidence type="ECO:0000256" key="1">
    <source>
        <dbReference type="SAM" id="MobiDB-lite"/>
    </source>
</evidence>
<dbReference type="AlphaFoldDB" id="A0A8H4VA62"/>
<reference evidence="2 3" key="1">
    <citation type="journal article" date="2020" name="Genome Biol. Evol.">
        <title>A new high-quality draft genome assembly of the Chinese cordyceps Ophiocordyceps sinensis.</title>
        <authorList>
            <person name="Shu R."/>
            <person name="Zhang J."/>
            <person name="Meng Q."/>
            <person name="Zhang H."/>
            <person name="Zhou G."/>
            <person name="Li M."/>
            <person name="Wu P."/>
            <person name="Zhao Y."/>
            <person name="Chen C."/>
            <person name="Qin Q."/>
        </authorList>
    </citation>
    <scope>NUCLEOTIDE SEQUENCE [LARGE SCALE GENOMIC DNA]</scope>
    <source>
        <strain evidence="2 3">IOZ07</strain>
    </source>
</reference>
<dbReference type="EMBL" id="JAAVMX010000001">
    <property type="protein sequence ID" value="KAF4513321.1"/>
    <property type="molecule type" value="Genomic_DNA"/>
</dbReference>
<feature type="region of interest" description="Disordered" evidence="1">
    <location>
        <begin position="80"/>
        <end position="107"/>
    </location>
</feature>
<protein>
    <submittedName>
        <fullName evidence="2">Uncharacterized protein</fullName>
    </submittedName>
</protein>
<keyword evidence="3" id="KW-1185">Reference proteome</keyword>
<proteinExistence type="predicted"/>
<organism evidence="2 3">
    <name type="scientific">Ophiocordyceps sinensis</name>
    <dbReference type="NCBI Taxonomy" id="72228"/>
    <lineage>
        <taxon>Eukaryota</taxon>
        <taxon>Fungi</taxon>
        <taxon>Dikarya</taxon>
        <taxon>Ascomycota</taxon>
        <taxon>Pezizomycotina</taxon>
        <taxon>Sordariomycetes</taxon>
        <taxon>Hypocreomycetidae</taxon>
        <taxon>Hypocreales</taxon>
        <taxon>Ophiocordycipitaceae</taxon>
        <taxon>Ophiocordyceps</taxon>
    </lineage>
</organism>
<evidence type="ECO:0000313" key="2">
    <source>
        <dbReference type="EMBL" id="KAF4513321.1"/>
    </source>
</evidence>
<name>A0A8H4VA62_9HYPO</name>
<gene>
    <name evidence="2" type="ORF">G6O67_000609</name>
</gene>
<dbReference type="Proteomes" id="UP000557566">
    <property type="component" value="Unassembled WGS sequence"/>
</dbReference>
<evidence type="ECO:0000313" key="3">
    <source>
        <dbReference type="Proteomes" id="UP000557566"/>
    </source>
</evidence>
<accession>A0A8H4VA62</accession>
<feature type="compositionally biased region" description="Low complexity" evidence="1">
    <location>
        <begin position="237"/>
        <end position="246"/>
    </location>
</feature>